<comment type="similarity">
    <text evidence="1">Belongs to the peptidase M17 family.</text>
</comment>
<feature type="compositionally biased region" description="Basic and acidic residues" evidence="5">
    <location>
        <begin position="431"/>
        <end position="443"/>
    </location>
</feature>
<proteinExistence type="inferred from homology"/>
<gene>
    <name evidence="7" type="ORF">O3G_MSEX003292</name>
</gene>
<feature type="region of interest" description="Disordered" evidence="5">
    <location>
        <begin position="431"/>
        <end position="452"/>
    </location>
</feature>
<reference evidence="7" key="2">
    <citation type="submission" date="2020-12" db="EMBL/GenBank/DDBJ databases">
        <authorList>
            <person name="Kanost M."/>
        </authorList>
    </citation>
    <scope>NUCLEOTIDE SEQUENCE</scope>
</reference>
<evidence type="ECO:0000256" key="4">
    <source>
        <dbReference type="ARBA" id="ARBA00022801"/>
    </source>
</evidence>
<feature type="domain" description="Cytosol aminopeptidase" evidence="6">
    <location>
        <begin position="344"/>
        <end position="351"/>
    </location>
</feature>
<reference evidence="7" key="1">
    <citation type="journal article" date="2016" name="Insect Biochem. Mol. Biol.">
        <title>Multifaceted biological insights from a draft genome sequence of the tobacco hornworm moth, Manduca sexta.</title>
        <authorList>
            <person name="Kanost M.R."/>
            <person name="Arrese E.L."/>
            <person name="Cao X."/>
            <person name="Chen Y.R."/>
            <person name="Chellapilla S."/>
            <person name="Goldsmith M.R."/>
            <person name="Grosse-Wilde E."/>
            <person name="Heckel D.G."/>
            <person name="Herndon N."/>
            <person name="Jiang H."/>
            <person name="Papanicolaou A."/>
            <person name="Qu J."/>
            <person name="Soulages J.L."/>
            <person name="Vogel H."/>
            <person name="Walters J."/>
            <person name="Waterhouse R.M."/>
            <person name="Ahn S.J."/>
            <person name="Almeida F.C."/>
            <person name="An C."/>
            <person name="Aqrawi P."/>
            <person name="Bretschneider A."/>
            <person name="Bryant W.B."/>
            <person name="Bucks S."/>
            <person name="Chao H."/>
            <person name="Chevignon G."/>
            <person name="Christen J.M."/>
            <person name="Clarke D.F."/>
            <person name="Dittmer N.T."/>
            <person name="Ferguson L.C.F."/>
            <person name="Garavelou S."/>
            <person name="Gordon K.H.J."/>
            <person name="Gunaratna R.T."/>
            <person name="Han Y."/>
            <person name="Hauser F."/>
            <person name="He Y."/>
            <person name="Heidel-Fischer H."/>
            <person name="Hirsh A."/>
            <person name="Hu Y."/>
            <person name="Jiang H."/>
            <person name="Kalra D."/>
            <person name="Klinner C."/>
            <person name="Konig C."/>
            <person name="Kovar C."/>
            <person name="Kroll A.R."/>
            <person name="Kuwar S.S."/>
            <person name="Lee S.L."/>
            <person name="Lehman R."/>
            <person name="Li K."/>
            <person name="Li Z."/>
            <person name="Liang H."/>
            <person name="Lovelace S."/>
            <person name="Lu Z."/>
            <person name="Mansfield J.H."/>
            <person name="McCulloch K.J."/>
            <person name="Mathew T."/>
            <person name="Morton B."/>
            <person name="Muzny D.M."/>
            <person name="Neunemann D."/>
            <person name="Ongeri F."/>
            <person name="Pauchet Y."/>
            <person name="Pu L.L."/>
            <person name="Pyrousis I."/>
            <person name="Rao X.J."/>
            <person name="Redding A."/>
            <person name="Roesel C."/>
            <person name="Sanchez-Gracia A."/>
            <person name="Schaack S."/>
            <person name="Shukla A."/>
            <person name="Tetreau G."/>
            <person name="Wang Y."/>
            <person name="Xiong G.H."/>
            <person name="Traut W."/>
            <person name="Walsh T.K."/>
            <person name="Worley K.C."/>
            <person name="Wu D."/>
            <person name="Wu W."/>
            <person name="Wu Y.Q."/>
            <person name="Zhang X."/>
            <person name="Zou Z."/>
            <person name="Zucker H."/>
            <person name="Briscoe A.D."/>
            <person name="Burmester T."/>
            <person name="Clem R.J."/>
            <person name="Feyereisen R."/>
            <person name="Grimmelikhuijzen C.J.P."/>
            <person name="Hamodrakas S.J."/>
            <person name="Hansson B.S."/>
            <person name="Huguet E."/>
            <person name="Jermiin L.S."/>
            <person name="Lan Q."/>
            <person name="Lehman H.K."/>
            <person name="Lorenzen M."/>
            <person name="Merzendorfer H."/>
            <person name="Michalopoulos I."/>
            <person name="Morton D.B."/>
            <person name="Muthukrishnan S."/>
            <person name="Oakeshott J.G."/>
            <person name="Palmer W."/>
            <person name="Park Y."/>
            <person name="Passarelli A.L."/>
            <person name="Rozas J."/>
            <person name="Schwartz L.M."/>
            <person name="Smith W."/>
            <person name="Southgate A."/>
            <person name="Vilcinskas A."/>
            <person name="Vogt R."/>
            <person name="Wang P."/>
            <person name="Werren J."/>
            <person name="Yu X.Q."/>
            <person name="Zhou J.J."/>
            <person name="Brown S.J."/>
            <person name="Scherer S.E."/>
            <person name="Richards S."/>
            <person name="Blissard G.W."/>
        </authorList>
    </citation>
    <scope>NUCLEOTIDE SEQUENCE</scope>
</reference>
<name>A0A922CFD4_MANSE</name>
<dbReference type="GO" id="GO:0006508">
    <property type="term" value="P:proteolysis"/>
    <property type="evidence" value="ECO:0007669"/>
    <property type="project" value="UniProtKB-KW"/>
</dbReference>
<protein>
    <recommendedName>
        <fullName evidence="6">Cytosol aminopeptidase domain-containing protein</fullName>
    </recommendedName>
</protein>
<dbReference type="InterPro" id="IPR011356">
    <property type="entry name" value="Leucine_aapep/pepB"/>
</dbReference>
<dbReference type="GO" id="GO:0070006">
    <property type="term" value="F:metalloaminopeptidase activity"/>
    <property type="evidence" value="ECO:0007669"/>
    <property type="project" value="InterPro"/>
</dbReference>
<dbReference type="PRINTS" id="PR00481">
    <property type="entry name" value="LAMNOPPTDASE"/>
</dbReference>
<keyword evidence="8" id="KW-1185">Reference proteome</keyword>
<dbReference type="PANTHER" id="PTHR11963:SF48">
    <property type="entry name" value="DIPEPTIDASE B, ISOFORM A"/>
    <property type="match status" value="1"/>
</dbReference>
<keyword evidence="4" id="KW-0378">Hydrolase</keyword>
<dbReference type="Gene3D" id="3.40.630.10">
    <property type="entry name" value="Zn peptidases"/>
    <property type="match status" value="1"/>
</dbReference>
<evidence type="ECO:0000256" key="2">
    <source>
        <dbReference type="ARBA" id="ARBA00022438"/>
    </source>
</evidence>
<evidence type="ECO:0000259" key="6">
    <source>
        <dbReference type="PROSITE" id="PS00631"/>
    </source>
</evidence>
<evidence type="ECO:0000256" key="1">
    <source>
        <dbReference type="ARBA" id="ARBA00009528"/>
    </source>
</evidence>
<organism evidence="7 8">
    <name type="scientific">Manduca sexta</name>
    <name type="common">Tobacco hawkmoth</name>
    <name type="synonym">Tobacco hornworm</name>
    <dbReference type="NCBI Taxonomy" id="7130"/>
    <lineage>
        <taxon>Eukaryota</taxon>
        <taxon>Metazoa</taxon>
        <taxon>Ecdysozoa</taxon>
        <taxon>Arthropoda</taxon>
        <taxon>Hexapoda</taxon>
        <taxon>Insecta</taxon>
        <taxon>Pterygota</taxon>
        <taxon>Neoptera</taxon>
        <taxon>Endopterygota</taxon>
        <taxon>Lepidoptera</taxon>
        <taxon>Glossata</taxon>
        <taxon>Ditrysia</taxon>
        <taxon>Bombycoidea</taxon>
        <taxon>Sphingidae</taxon>
        <taxon>Sphinginae</taxon>
        <taxon>Sphingini</taxon>
        <taxon>Manduca</taxon>
    </lineage>
</organism>
<dbReference type="SUPFAM" id="SSF53187">
    <property type="entry name" value="Zn-dependent exopeptidases"/>
    <property type="match status" value="1"/>
</dbReference>
<evidence type="ECO:0000313" key="8">
    <source>
        <dbReference type="Proteomes" id="UP000791440"/>
    </source>
</evidence>
<evidence type="ECO:0000313" key="7">
    <source>
        <dbReference type="EMBL" id="KAG6444262.1"/>
    </source>
</evidence>
<keyword evidence="3" id="KW-0645">Protease</keyword>
<dbReference type="PANTHER" id="PTHR11963">
    <property type="entry name" value="LEUCINE AMINOPEPTIDASE-RELATED"/>
    <property type="match status" value="1"/>
</dbReference>
<dbReference type="Proteomes" id="UP000791440">
    <property type="component" value="Unassembled WGS sequence"/>
</dbReference>
<dbReference type="GO" id="GO:0030145">
    <property type="term" value="F:manganese ion binding"/>
    <property type="evidence" value="ECO:0007669"/>
    <property type="project" value="InterPro"/>
</dbReference>
<dbReference type="InterPro" id="IPR000819">
    <property type="entry name" value="Peptidase_M17_C"/>
</dbReference>
<dbReference type="GO" id="GO:0005737">
    <property type="term" value="C:cytoplasm"/>
    <property type="evidence" value="ECO:0007669"/>
    <property type="project" value="InterPro"/>
</dbReference>
<dbReference type="PROSITE" id="PS00631">
    <property type="entry name" value="CYTOSOL_AP"/>
    <property type="match status" value="1"/>
</dbReference>
<accession>A0A922CFD4</accession>
<dbReference type="Pfam" id="PF00883">
    <property type="entry name" value="Peptidase_M17"/>
    <property type="match status" value="1"/>
</dbReference>
<evidence type="ECO:0000256" key="3">
    <source>
        <dbReference type="ARBA" id="ARBA00022670"/>
    </source>
</evidence>
<comment type="caution">
    <text evidence="7">The sequence shown here is derived from an EMBL/GenBank/DDBJ whole genome shotgun (WGS) entry which is preliminary data.</text>
</comment>
<dbReference type="AlphaFoldDB" id="A0A922CFD4"/>
<keyword evidence="2" id="KW-0031">Aminopeptidase</keyword>
<evidence type="ECO:0000256" key="5">
    <source>
        <dbReference type="SAM" id="MobiDB-lite"/>
    </source>
</evidence>
<sequence length="507" mass="53376">MSGEAHEVHGVAVAPMNDVNSADYDALVVITGEGITPPHALQDFVASALHLDAGLNKCVAVVRCPLVSGARLVLSPTGPLTPYDDVRSVEEAARAGVRRAVAAGATRPALALRPHARWRRADLVALLAALEAFYEPLQIRESWPQRAHSVRAFGVYAEGIPTPLDVLLRDAVALEIARGLCRDIGGADPERMAPEGFARAVHEAFAGSAVRVREVSDEETLKREYPLLAAVDRGARAVPHHRARVLHLEYVPDTYDATLLLVGKGVTYDTGGCDIKAGGAMAGMSRDKCGAAAIVGFLKACVLLRPALKVVAALGVVRNSVGSRAYVADELLRSRRGVPVRVGNTDAEGRMVMADLLAEMHDRAESEKNPHVYTVATLTGHAHRAYGDGYTAALDNHAAPAHAEKLRAAGELLGDMVEVSRVRREDLAAHRGRAHGDALHQADSRPSVATPRGHQAPAAFLLLAAGLDAGPVPFTHLDVAASAGSLPHAPTAAPLLALAALHGLLAV</sequence>
<dbReference type="EMBL" id="JH668310">
    <property type="protein sequence ID" value="KAG6444262.1"/>
    <property type="molecule type" value="Genomic_DNA"/>
</dbReference>